<dbReference type="PANTHER" id="PTHR43245">
    <property type="entry name" value="BIFUNCTIONAL POLYMYXIN RESISTANCE PROTEIN ARNA"/>
    <property type="match status" value="1"/>
</dbReference>
<organism evidence="2 3">
    <name type="scientific">Ideonella paludis</name>
    <dbReference type="NCBI Taxonomy" id="1233411"/>
    <lineage>
        <taxon>Bacteria</taxon>
        <taxon>Pseudomonadati</taxon>
        <taxon>Pseudomonadota</taxon>
        <taxon>Betaproteobacteria</taxon>
        <taxon>Burkholderiales</taxon>
        <taxon>Sphaerotilaceae</taxon>
        <taxon>Ideonella</taxon>
    </lineage>
</organism>
<evidence type="ECO:0000313" key="3">
    <source>
        <dbReference type="Proteomes" id="UP000672097"/>
    </source>
</evidence>
<dbReference type="RefSeq" id="WP_210807877.1">
    <property type="nucleotide sequence ID" value="NZ_JAGQDG010000002.1"/>
</dbReference>
<keyword evidence="3" id="KW-1185">Reference proteome</keyword>
<feature type="domain" description="NAD-dependent epimerase/dehydratase" evidence="1">
    <location>
        <begin position="4"/>
        <end position="216"/>
    </location>
</feature>
<dbReference type="InterPro" id="IPR036291">
    <property type="entry name" value="NAD(P)-bd_dom_sf"/>
</dbReference>
<dbReference type="InterPro" id="IPR001509">
    <property type="entry name" value="Epimerase_deHydtase"/>
</dbReference>
<dbReference type="InterPro" id="IPR050177">
    <property type="entry name" value="Lipid_A_modif_metabolic_enz"/>
</dbReference>
<dbReference type="Gene3D" id="3.40.50.720">
    <property type="entry name" value="NAD(P)-binding Rossmann-like Domain"/>
    <property type="match status" value="1"/>
</dbReference>
<dbReference type="Proteomes" id="UP000672097">
    <property type="component" value="Unassembled WGS sequence"/>
</dbReference>
<protein>
    <submittedName>
        <fullName evidence="2">NAD-dependent epimerase/dehydratase family protein</fullName>
    </submittedName>
</protein>
<dbReference type="EMBL" id="JAGQDG010000002">
    <property type="protein sequence ID" value="MBQ0935209.1"/>
    <property type="molecule type" value="Genomic_DNA"/>
</dbReference>
<proteinExistence type="predicted"/>
<gene>
    <name evidence="2" type="ORF">KAK11_07720</name>
</gene>
<comment type="caution">
    <text evidence="2">The sequence shown here is derived from an EMBL/GenBank/DDBJ whole genome shotgun (WGS) entry which is preliminary data.</text>
</comment>
<evidence type="ECO:0000313" key="2">
    <source>
        <dbReference type="EMBL" id="MBQ0935209.1"/>
    </source>
</evidence>
<sequence length="340" mass="37041">MRCLVLGGSRFVGRHIVEALLARGDQVTVFHRGQSVLPPWAGRVERRLGDRRVDLQALAHGTWDVVVDTCGYIPSEVRASARCLKGRVGHYLYISSVSAYADATQPNDETAALGQLEDEHTEVVDGRTYGPLKALCEQALLREWGPEHCTLIRPGLVVGPHDPTQRFTWWPARVSRAQPLEPIPVPGTPDDPVQFIDARDLATFAVHLMARAQAGVFNAVTPAGDITFGALLEACAEAAGVRPTWVWASPEQLAHAEVRPWVDMPVWLPPEGEYAAFMRVSGARAAAAGLRIRPMVQTVADTLAWWQGLPPDQQAFTLAGLRPEREAQLLAGLLKPTAAA</sequence>
<evidence type="ECO:0000259" key="1">
    <source>
        <dbReference type="Pfam" id="PF01370"/>
    </source>
</evidence>
<dbReference type="Pfam" id="PF01370">
    <property type="entry name" value="Epimerase"/>
    <property type="match status" value="1"/>
</dbReference>
<dbReference type="PANTHER" id="PTHR43245:SF13">
    <property type="entry name" value="UDP-D-APIOSE_UDP-D-XYLOSE SYNTHASE 2"/>
    <property type="match status" value="1"/>
</dbReference>
<name>A0ABS5DVT4_9BURK</name>
<dbReference type="SUPFAM" id="SSF51735">
    <property type="entry name" value="NAD(P)-binding Rossmann-fold domains"/>
    <property type="match status" value="1"/>
</dbReference>
<accession>A0ABS5DVT4</accession>
<reference evidence="2 3" key="1">
    <citation type="submission" date="2021-04" db="EMBL/GenBank/DDBJ databases">
        <title>The genome sequence of type strain Ideonella paludis KCTC 32238.</title>
        <authorList>
            <person name="Liu Y."/>
        </authorList>
    </citation>
    <scope>NUCLEOTIDE SEQUENCE [LARGE SCALE GENOMIC DNA]</scope>
    <source>
        <strain evidence="2 3">KCTC 32238</strain>
    </source>
</reference>